<proteinExistence type="predicted"/>
<dbReference type="PROSITE" id="PS51186">
    <property type="entry name" value="GNAT"/>
    <property type="match status" value="1"/>
</dbReference>
<comment type="caution">
    <text evidence="2">The sequence shown here is derived from an EMBL/GenBank/DDBJ whole genome shotgun (WGS) entry which is preliminary data.</text>
</comment>
<keyword evidence="2" id="KW-0808">Transferase</keyword>
<dbReference type="PANTHER" id="PTHR43441:SF6">
    <property type="entry name" value="N-ACETYLTRANSFERASE DOMAIN-CONTAINING PROTEIN"/>
    <property type="match status" value="1"/>
</dbReference>
<dbReference type="EC" id="2.-.-.-" evidence="2"/>
<dbReference type="SUPFAM" id="SSF55729">
    <property type="entry name" value="Acyl-CoA N-acyltransferases (Nat)"/>
    <property type="match status" value="1"/>
</dbReference>
<dbReference type="InterPro" id="IPR051908">
    <property type="entry name" value="Ribosomal_N-acetyltransferase"/>
</dbReference>
<gene>
    <name evidence="2" type="ORF">ABUW04_11585</name>
</gene>
<feature type="domain" description="N-acetyltransferase" evidence="1">
    <location>
        <begin position="10"/>
        <end position="173"/>
    </location>
</feature>
<dbReference type="InterPro" id="IPR016181">
    <property type="entry name" value="Acyl_CoA_acyltransferase"/>
</dbReference>
<dbReference type="Gene3D" id="3.40.630.30">
    <property type="match status" value="1"/>
</dbReference>
<reference evidence="2 3" key="1">
    <citation type="submission" date="2024-06" db="EMBL/GenBank/DDBJ databases">
        <authorList>
            <person name="Lee S.D."/>
        </authorList>
    </citation>
    <scope>NUCLEOTIDE SEQUENCE [LARGE SCALE GENOMIC DNA]</scope>
    <source>
        <strain evidence="2 3">N1-10</strain>
    </source>
</reference>
<sequence>MTSVQRADAVHLRAFIEGDLAFLDRLCTDPDALGEFEWPGFGDPRARRKRWERDGYISAESAAVAIVGADDTAVGIATWKPVGSPSGVAYEIGVGVLPEHRGQGVGTAAQKLLVDYLLDRTTANRIEAVTNSGNLSEQRALERLGFRREGVMRGRSFQHGEYTDVLVYGLLRSESRPGKA</sequence>
<name>A0ABV6XKW7_9ACTN</name>
<dbReference type="Proteomes" id="UP001592581">
    <property type="component" value="Unassembled WGS sequence"/>
</dbReference>
<dbReference type="EMBL" id="JBEUKS010000003">
    <property type="protein sequence ID" value="MFC1438903.1"/>
    <property type="molecule type" value="Genomic_DNA"/>
</dbReference>
<evidence type="ECO:0000259" key="1">
    <source>
        <dbReference type="PROSITE" id="PS51186"/>
    </source>
</evidence>
<dbReference type="InterPro" id="IPR000182">
    <property type="entry name" value="GNAT_dom"/>
</dbReference>
<dbReference type="GO" id="GO:0016740">
    <property type="term" value="F:transferase activity"/>
    <property type="evidence" value="ECO:0007669"/>
    <property type="project" value="UniProtKB-KW"/>
</dbReference>
<organism evidence="2 3">
    <name type="scientific">Streptacidiphilus jeojiensis</name>
    <dbReference type="NCBI Taxonomy" id="3229225"/>
    <lineage>
        <taxon>Bacteria</taxon>
        <taxon>Bacillati</taxon>
        <taxon>Actinomycetota</taxon>
        <taxon>Actinomycetes</taxon>
        <taxon>Kitasatosporales</taxon>
        <taxon>Streptomycetaceae</taxon>
        <taxon>Streptacidiphilus</taxon>
    </lineage>
</organism>
<dbReference type="RefSeq" id="WP_380564426.1">
    <property type="nucleotide sequence ID" value="NZ_JBEUKS010000003.1"/>
</dbReference>
<accession>A0ABV6XKW7</accession>
<keyword evidence="3" id="KW-1185">Reference proteome</keyword>
<evidence type="ECO:0000313" key="2">
    <source>
        <dbReference type="EMBL" id="MFC1438903.1"/>
    </source>
</evidence>
<dbReference type="CDD" id="cd04301">
    <property type="entry name" value="NAT_SF"/>
    <property type="match status" value="1"/>
</dbReference>
<protein>
    <submittedName>
        <fullName evidence="2">GNAT family protein</fullName>
        <ecNumber evidence="2">2.-.-.-</ecNumber>
    </submittedName>
</protein>
<evidence type="ECO:0000313" key="3">
    <source>
        <dbReference type="Proteomes" id="UP001592581"/>
    </source>
</evidence>
<dbReference type="Pfam" id="PF13302">
    <property type="entry name" value="Acetyltransf_3"/>
    <property type="match status" value="1"/>
</dbReference>
<dbReference type="PANTHER" id="PTHR43441">
    <property type="entry name" value="RIBOSOMAL-PROTEIN-SERINE ACETYLTRANSFERASE"/>
    <property type="match status" value="1"/>
</dbReference>